<feature type="domain" description="PiggyBac transposable element-derived protein" evidence="1">
    <location>
        <begin position="2"/>
        <end position="145"/>
    </location>
</feature>
<dbReference type="AlphaFoldDB" id="A0A0C2C4I8"/>
<evidence type="ECO:0000313" key="2">
    <source>
        <dbReference type="EMBL" id="KIH44577.1"/>
    </source>
</evidence>
<reference evidence="2 3" key="1">
    <citation type="submission" date="2013-12" db="EMBL/GenBank/DDBJ databases">
        <title>Draft genome of the parsitic nematode Ancylostoma duodenale.</title>
        <authorList>
            <person name="Mitreva M."/>
        </authorList>
    </citation>
    <scope>NUCLEOTIDE SEQUENCE [LARGE SCALE GENOMIC DNA]</scope>
    <source>
        <strain evidence="2 3">Zhejiang</strain>
    </source>
</reference>
<dbReference type="EMBL" id="KN776787">
    <property type="protein sequence ID" value="KIH44577.1"/>
    <property type="molecule type" value="Genomic_DNA"/>
</dbReference>
<dbReference type="PANTHER" id="PTHR46599">
    <property type="entry name" value="PIGGYBAC TRANSPOSABLE ELEMENT-DERIVED PROTEIN 4"/>
    <property type="match status" value="1"/>
</dbReference>
<name>A0A0C2C4I8_9BILA</name>
<protein>
    <recommendedName>
        <fullName evidence="1">PiggyBac transposable element-derived protein domain-containing protein</fullName>
    </recommendedName>
</protein>
<dbReference type="Proteomes" id="UP000054047">
    <property type="component" value="Unassembled WGS sequence"/>
</dbReference>
<organism evidence="2 3">
    <name type="scientific">Ancylostoma duodenale</name>
    <dbReference type="NCBI Taxonomy" id="51022"/>
    <lineage>
        <taxon>Eukaryota</taxon>
        <taxon>Metazoa</taxon>
        <taxon>Ecdysozoa</taxon>
        <taxon>Nematoda</taxon>
        <taxon>Chromadorea</taxon>
        <taxon>Rhabditida</taxon>
        <taxon>Rhabditina</taxon>
        <taxon>Rhabditomorpha</taxon>
        <taxon>Strongyloidea</taxon>
        <taxon>Ancylostomatidae</taxon>
        <taxon>Ancylostomatinae</taxon>
        <taxon>Ancylostoma</taxon>
    </lineage>
</organism>
<keyword evidence="3" id="KW-1185">Reference proteome</keyword>
<dbReference type="InterPro" id="IPR029526">
    <property type="entry name" value="PGBD"/>
</dbReference>
<gene>
    <name evidence="2" type="ORF">ANCDUO_25397</name>
</gene>
<proteinExistence type="predicted"/>
<sequence>MEGLLDEGRQLCTDNWYSSVPLVRKLLKRKTHLIGTLRRNRKGIPTQLKDRKLKRGQMYYQQSRSGILVLKWKDKRDLLMISTKHDASLTQNNKPKVVEDYNNMMGYVDQSDQMAAYTPFVRKTTRWYLRIFFHLITQAAIVNAWRLYSNIMEKIRLTDFKLILIESLLQEEPQPSQTSDHKLEQLAGPKAAALDPVDVLPDESRAFAKEESLPQCPLYRSSGCQAIKHLHNVENA</sequence>
<evidence type="ECO:0000313" key="3">
    <source>
        <dbReference type="Proteomes" id="UP000054047"/>
    </source>
</evidence>
<dbReference type="PANTHER" id="PTHR46599:SF3">
    <property type="entry name" value="PIGGYBAC TRANSPOSABLE ELEMENT-DERIVED PROTEIN 4"/>
    <property type="match status" value="1"/>
</dbReference>
<dbReference type="Pfam" id="PF13843">
    <property type="entry name" value="DDE_Tnp_1_7"/>
    <property type="match status" value="1"/>
</dbReference>
<dbReference type="OrthoDB" id="5862982at2759"/>
<accession>A0A0C2C4I8</accession>
<evidence type="ECO:0000259" key="1">
    <source>
        <dbReference type="Pfam" id="PF13843"/>
    </source>
</evidence>